<dbReference type="Proteomes" id="UP001501035">
    <property type="component" value="Unassembled WGS sequence"/>
</dbReference>
<dbReference type="RefSeq" id="WP_290714123.1">
    <property type="nucleotide sequence ID" value="NZ_BAAAVS010000023.1"/>
</dbReference>
<organism evidence="2 3">
    <name type="scientific">Gordonia defluvii</name>
    <dbReference type="NCBI Taxonomy" id="283718"/>
    <lineage>
        <taxon>Bacteria</taxon>
        <taxon>Bacillati</taxon>
        <taxon>Actinomycetota</taxon>
        <taxon>Actinomycetes</taxon>
        <taxon>Mycobacteriales</taxon>
        <taxon>Gordoniaceae</taxon>
        <taxon>Gordonia</taxon>
    </lineage>
</organism>
<sequence length="139" mass="14449">MRKTVSAIIVAAAASGWALGTPPATAVTPPTVTFSVDGHQLVGTATHLPAGTKSCGFDRSNPDPGPIIGSFGNDMVTVGQRSTPADAVTITSRPLPPGRYLVRMSCFIKNPKTGMSGIVAVDQEWIRVTTTPQHRAPSP</sequence>
<name>A0ABP6LDA8_9ACTN</name>
<evidence type="ECO:0000256" key="1">
    <source>
        <dbReference type="SAM" id="SignalP"/>
    </source>
</evidence>
<reference evidence="3" key="1">
    <citation type="journal article" date="2019" name="Int. J. Syst. Evol. Microbiol.">
        <title>The Global Catalogue of Microorganisms (GCM) 10K type strain sequencing project: providing services to taxonomists for standard genome sequencing and annotation.</title>
        <authorList>
            <consortium name="The Broad Institute Genomics Platform"/>
            <consortium name="The Broad Institute Genome Sequencing Center for Infectious Disease"/>
            <person name="Wu L."/>
            <person name="Ma J."/>
        </authorList>
    </citation>
    <scope>NUCLEOTIDE SEQUENCE [LARGE SCALE GENOMIC DNA]</scope>
    <source>
        <strain evidence="3">JCM 14234</strain>
    </source>
</reference>
<gene>
    <name evidence="2" type="ORF">GCM10010528_17460</name>
</gene>
<protein>
    <submittedName>
        <fullName evidence="2">Uncharacterized protein</fullName>
    </submittedName>
</protein>
<evidence type="ECO:0000313" key="2">
    <source>
        <dbReference type="EMBL" id="GAA3037348.1"/>
    </source>
</evidence>
<proteinExistence type="predicted"/>
<dbReference type="EMBL" id="BAAAVS010000023">
    <property type="protein sequence ID" value="GAA3037348.1"/>
    <property type="molecule type" value="Genomic_DNA"/>
</dbReference>
<keyword evidence="1" id="KW-0732">Signal</keyword>
<feature type="chain" id="PRO_5046812669" evidence="1">
    <location>
        <begin position="27"/>
        <end position="139"/>
    </location>
</feature>
<evidence type="ECO:0000313" key="3">
    <source>
        <dbReference type="Proteomes" id="UP001501035"/>
    </source>
</evidence>
<comment type="caution">
    <text evidence="2">The sequence shown here is derived from an EMBL/GenBank/DDBJ whole genome shotgun (WGS) entry which is preliminary data.</text>
</comment>
<feature type="signal peptide" evidence="1">
    <location>
        <begin position="1"/>
        <end position="26"/>
    </location>
</feature>
<keyword evidence="3" id="KW-1185">Reference proteome</keyword>
<accession>A0ABP6LDA8</accession>